<accession>A0A8T2M7D5</accession>
<dbReference type="Proteomes" id="UP000752171">
    <property type="component" value="Unassembled WGS sequence"/>
</dbReference>
<keyword evidence="1" id="KW-0472">Membrane</keyword>
<sequence>MQTAPPFPYIYPVSLLVLGSVLFLALVLLVVLFYQNRVLRRVISKRMKNKVTEAVYEEIDHKRVKNRYTKRAGDVLSKEHNYEDVHEELLSGEVGTENTPENYDDAISTEQTPDRLSKDNVEMYDDAIPAGEKPNITTVCTPEDYDDVTSGQGVGGDGVYGEIVEVIKESEADG</sequence>
<proteinExistence type="predicted"/>
<dbReference type="EMBL" id="JAICCE010000002">
    <property type="protein sequence ID" value="KAG9280273.1"/>
    <property type="molecule type" value="Genomic_DNA"/>
</dbReference>
<organism evidence="2 3">
    <name type="scientific">Astyanax mexicanus</name>
    <name type="common">Blind cave fish</name>
    <name type="synonym">Astyanax fasciatus mexicanus</name>
    <dbReference type="NCBI Taxonomy" id="7994"/>
    <lineage>
        <taxon>Eukaryota</taxon>
        <taxon>Metazoa</taxon>
        <taxon>Chordata</taxon>
        <taxon>Craniata</taxon>
        <taxon>Vertebrata</taxon>
        <taxon>Euteleostomi</taxon>
        <taxon>Actinopterygii</taxon>
        <taxon>Neopterygii</taxon>
        <taxon>Teleostei</taxon>
        <taxon>Ostariophysi</taxon>
        <taxon>Characiformes</taxon>
        <taxon>Characoidei</taxon>
        <taxon>Acestrorhamphidae</taxon>
        <taxon>Acestrorhamphinae</taxon>
        <taxon>Astyanax</taxon>
    </lineage>
</organism>
<comment type="caution">
    <text evidence="2">The sequence shown here is derived from an EMBL/GenBank/DDBJ whole genome shotgun (WGS) entry which is preliminary data.</text>
</comment>
<feature type="transmembrane region" description="Helical" evidence="1">
    <location>
        <begin position="12"/>
        <end position="34"/>
    </location>
</feature>
<keyword evidence="1" id="KW-1133">Transmembrane helix</keyword>
<evidence type="ECO:0000256" key="1">
    <source>
        <dbReference type="SAM" id="Phobius"/>
    </source>
</evidence>
<gene>
    <name evidence="2" type="ORF">AMEX_G2960</name>
</gene>
<dbReference type="AlphaFoldDB" id="A0A8T2M7D5"/>
<evidence type="ECO:0000313" key="2">
    <source>
        <dbReference type="EMBL" id="KAG9280273.1"/>
    </source>
</evidence>
<protein>
    <submittedName>
        <fullName evidence="2">Uncharacterized protein</fullName>
    </submittedName>
</protein>
<reference evidence="2 3" key="1">
    <citation type="submission" date="2021-07" db="EMBL/GenBank/DDBJ databases">
        <authorList>
            <person name="Imarazene B."/>
            <person name="Zahm M."/>
            <person name="Klopp C."/>
            <person name="Cabau C."/>
            <person name="Beille S."/>
            <person name="Jouanno E."/>
            <person name="Castinel A."/>
            <person name="Lluch J."/>
            <person name="Gil L."/>
            <person name="Kuchtly C."/>
            <person name="Lopez Roques C."/>
            <person name="Donnadieu C."/>
            <person name="Parrinello H."/>
            <person name="Journot L."/>
            <person name="Du K."/>
            <person name="Schartl M."/>
            <person name="Retaux S."/>
            <person name="Guiguen Y."/>
        </authorList>
    </citation>
    <scope>NUCLEOTIDE SEQUENCE [LARGE SCALE GENOMIC DNA]</scope>
    <source>
        <strain evidence="2">Pach_M1</strain>
        <tissue evidence="2">Testis</tissue>
    </source>
</reference>
<keyword evidence="1" id="KW-0812">Transmembrane</keyword>
<name>A0A8T2M7D5_ASTMX</name>
<evidence type="ECO:0000313" key="3">
    <source>
        <dbReference type="Proteomes" id="UP000752171"/>
    </source>
</evidence>